<keyword evidence="4 8" id="KW-0812">Transmembrane</keyword>
<dbReference type="GO" id="GO:0046872">
    <property type="term" value="F:metal ion binding"/>
    <property type="evidence" value="ECO:0007669"/>
    <property type="project" value="UniProtKB-KW"/>
</dbReference>
<name>A0A850T3K5_9BACT</name>
<dbReference type="RefSeq" id="WP_178367129.1">
    <property type="nucleotide sequence ID" value="NZ_JACADJ010000042.1"/>
</dbReference>
<feature type="transmembrane region" description="Helical" evidence="8">
    <location>
        <begin position="116"/>
        <end position="136"/>
    </location>
</feature>
<comment type="cofactor">
    <cofactor evidence="7">
        <name>Mg(2+)</name>
        <dbReference type="ChEBI" id="CHEBI:18420"/>
    </cofactor>
</comment>
<feature type="transmembrane region" description="Helical" evidence="8">
    <location>
        <begin position="201"/>
        <end position="234"/>
    </location>
</feature>
<evidence type="ECO:0000313" key="10">
    <source>
        <dbReference type="Proteomes" id="UP000553343"/>
    </source>
</evidence>
<gene>
    <name evidence="9" type="ORF">HXW94_11865</name>
</gene>
<evidence type="ECO:0000256" key="1">
    <source>
        <dbReference type="ARBA" id="ARBA00004651"/>
    </source>
</evidence>
<evidence type="ECO:0000256" key="5">
    <source>
        <dbReference type="ARBA" id="ARBA00022989"/>
    </source>
</evidence>
<sequence length="327" mass="36764">MKEITLIFFCFLLGLAGAWALIWFGERIGMLDLPNKRSSHNKKVCKGAGIGLLFAILVASFFLKITHFLWFPSLAISVASFWGGDRYKLTAKQRLCVHLGCSLYFLLFLSETIKMGVGYLLIIPIVLFIVGTSNFYNFMDGIDGIAGITGLIGFLLLANYGKRIHADPNYITFCICISASCIGFLFFNFPKAKVFLGDVGSILIGFVFSCLTILMSNSIMDFLIMAGFLFPFYIDEISTMLIRLKERESLIVAHRRHIYQLLVNEMEMPHWVVSVGYGVFQAILGLSLIAVKPSGISAVFSIYFIYSMLFIIISLFIRYKAHASKYH</sequence>
<dbReference type="EMBL" id="JACADJ010000042">
    <property type="protein sequence ID" value="NWH05671.1"/>
    <property type="molecule type" value="Genomic_DNA"/>
</dbReference>
<feature type="transmembrane region" description="Helical" evidence="8">
    <location>
        <begin position="271"/>
        <end position="290"/>
    </location>
</feature>
<feature type="transmembrane region" description="Helical" evidence="8">
    <location>
        <begin position="296"/>
        <end position="317"/>
    </location>
</feature>
<dbReference type="GO" id="GO:0016780">
    <property type="term" value="F:phosphotransferase activity, for other substituted phosphate groups"/>
    <property type="evidence" value="ECO:0007669"/>
    <property type="project" value="InterPro"/>
</dbReference>
<reference evidence="9 10" key="1">
    <citation type="submission" date="2020-06" db="EMBL/GenBank/DDBJ databases">
        <title>High-quality draft genome of sulfate reducer Desulfobacter latus type strain AcrS2 isolated from marine sediment.</title>
        <authorList>
            <person name="Hoppe M."/>
            <person name="Larsen C.K."/>
            <person name="Marshall I.P.G."/>
            <person name="Schramm A."/>
            <person name="Marietou A.G."/>
        </authorList>
    </citation>
    <scope>NUCLEOTIDE SEQUENCE [LARGE SCALE GENOMIC DNA]</scope>
    <source>
        <strain evidence="9 10">AcRS2</strain>
    </source>
</reference>
<evidence type="ECO:0000256" key="2">
    <source>
        <dbReference type="ARBA" id="ARBA00022475"/>
    </source>
</evidence>
<keyword evidence="7" id="KW-0479">Metal-binding</keyword>
<dbReference type="PANTHER" id="PTHR22926:SF3">
    <property type="entry name" value="UNDECAPRENYL-PHOSPHATE ALPHA-N-ACETYLGLUCOSAMINYL 1-PHOSPHATE TRANSFERASE"/>
    <property type="match status" value="1"/>
</dbReference>
<comment type="caution">
    <text evidence="9">The sequence shown here is derived from an EMBL/GenBank/DDBJ whole genome shotgun (WGS) entry which is preliminary data.</text>
</comment>
<feature type="binding site" evidence="7">
    <location>
        <position position="198"/>
    </location>
    <ligand>
        <name>Mg(2+)</name>
        <dbReference type="ChEBI" id="CHEBI:18420"/>
    </ligand>
</feature>
<protein>
    <submittedName>
        <fullName evidence="9">UDP-N-acetylmuramyl pentapeptide phosphotransferase</fullName>
    </submittedName>
</protein>
<dbReference type="Proteomes" id="UP000553343">
    <property type="component" value="Unassembled WGS sequence"/>
</dbReference>
<comment type="subcellular location">
    <subcellularLocation>
        <location evidence="1">Cell membrane</location>
        <topology evidence="1">Multi-pass membrane protein</topology>
    </subcellularLocation>
</comment>
<dbReference type="AlphaFoldDB" id="A0A850T3K5"/>
<evidence type="ECO:0000256" key="6">
    <source>
        <dbReference type="ARBA" id="ARBA00023136"/>
    </source>
</evidence>
<keyword evidence="6 8" id="KW-0472">Membrane</keyword>
<proteinExistence type="predicted"/>
<keyword evidence="2" id="KW-1003">Cell membrane</keyword>
<evidence type="ECO:0000256" key="7">
    <source>
        <dbReference type="PIRSR" id="PIRSR600715-1"/>
    </source>
</evidence>
<feature type="transmembrane region" description="Helical" evidence="8">
    <location>
        <begin position="142"/>
        <end position="158"/>
    </location>
</feature>
<feature type="transmembrane region" description="Helical" evidence="8">
    <location>
        <begin position="47"/>
        <end position="71"/>
    </location>
</feature>
<keyword evidence="10" id="KW-1185">Reference proteome</keyword>
<evidence type="ECO:0000256" key="8">
    <source>
        <dbReference type="SAM" id="Phobius"/>
    </source>
</evidence>
<keyword evidence="3 9" id="KW-0808">Transferase</keyword>
<dbReference type="PANTHER" id="PTHR22926">
    <property type="entry name" value="PHOSPHO-N-ACETYLMURAMOYL-PENTAPEPTIDE-TRANSFERASE"/>
    <property type="match status" value="1"/>
</dbReference>
<keyword evidence="5 8" id="KW-1133">Transmembrane helix</keyword>
<evidence type="ECO:0000313" key="9">
    <source>
        <dbReference type="EMBL" id="NWH05671.1"/>
    </source>
</evidence>
<organism evidence="9 10">
    <name type="scientific">Desulfobacter latus</name>
    <dbReference type="NCBI Taxonomy" id="2292"/>
    <lineage>
        <taxon>Bacteria</taxon>
        <taxon>Pseudomonadati</taxon>
        <taxon>Thermodesulfobacteriota</taxon>
        <taxon>Desulfobacteria</taxon>
        <taxon>Desulfobacterales</taxon>
        <taxon>Desulfobacteraceae</taxon>
        <taxon>Desulfobacter</taxon>
    </lineage>
</organism>
<evidence type="ECO:0000256" key="4">
    <source>
        <dbReference type="ARBA" id="ARBA00022692"/>
    </source>
</evidence>
<dbReference type="GO" id="GO:0071555">
    <property type="term" value="P:cell wall organization"/>
    <property type="evidence" value="ECO:0007669"/>
    <property type="project" value="TreeGrafter"/>
</dbReference>
<feature type="transmembrane region" description="Helical" evidence="8">
    <location>
        <begin position="170"/>
        <end position="189"/>
    </location>
</feature>
<dbReference type="GO" id="GO:0044038">
    <property type="term" value="P:cell wall macromolecule biosynthetic process"/>
    <property type="evidence" value="ECO:0007669"/>
    <property type="project" value="TreeGrafter"/>
</dbReference>
<evidence type="ECO:0000256" key="3">
    <source>
        <dbReference type="ARBA" id="ARBA00022679"/>
    </source>
</evidence>
<keyword evidence="7" id="KW-0460">Magnesium</keyword>
<accession>A0A850T3K5</accession>
<feature type="transmembrane region" description="Helical" evidence="8">
    <location>
        <begin position="6"/>
        <end position="26"/>
    </location>
</feature>
<feature type="binding site" evidence="7">
    <location>
        <position position="137"/>
    </location>
    <ligand>
        <name>Mg(2+)</name>
        <dbReference type="ChEBI" id="CHEBI:18420"/>
    </ligand>
</feature>
<dbReference type="GO" id="GO:0005886">
    <property type="term" value="C:plasma membrane"/>
    <property type="evidence" value="ECO:0007669"/>
    <property type="project" value="UniProtKB-SubCell"/>
</dbReference>
<dbReference type="Pfam" id="PF00953">
    <property type="entry name" value="Glycos_transf_4"/>
    <property type="match status" value="1"/>
</dbReference>
<dbReference type="InterPro" id="IPR000715">
    <property type="entry name" value="Glycosyl_transferase_4"/>
</dbReference>
<dbReference type="GO" id="GO:0009103">
    <property type="term" value="P:lipopolysaccharide biosynthetic process"/>
    <property type="evidence" value="ECO:0007669"/>
    <property type="project" value="TreeGrafter"/>
</dbReference>